<dbReference type="Proteomes" id="UP000887116">
    <property type="component" value="Unassembled WGS sequence"/>
</dbReference>
<dbReference type="AlphaFoldDB" id="A0A8X6M0E8"/>
<comment type="caution">
    <text evidence="3">The sequence shown here is derived from an EMBL/GenBank/DDBJ whole genome shotgun (WGS) entry which is preliminary data.</text>
</comment>
<name>A0A8X6M0E8_TRICU</name>
<evidence type="ECO:0000313" key="4">
    <source>
        <dbReference type="Proteomes" id="UP000887116"/>
    </source>
</evidence>
<feature type="compositionally biased region" description="Basic and acidic residues" evidence="2">
    <location>
        <begin position="111"/>
        <end position="124"/>
    </location>
</feature>
<evidence type="ECO:0000256" key="2">
    <source>
        <dbReference type="SAM" id="MobiDB-lite"/>
    </source>
</evidence>
<feature type="region of interest" description="Disordered" evidence="2">
    <location>
        <begin position="107"/>
        <end position="140"/>
    </location>
</feature>
<accession>A0A8X6M0E8</accession>
<keyword evidence="1" id="KW-0175">Coiled coil</keyword>
<organism evidence="3 4">
    <name type="scientific">Trichonephila clavata</name>
    <name type="common">Joro spider</name>
    <name type="synonym">Nephila clavata</name>
    <dbReference type="NCBI Taxonomy" id="2740835"/>
    <lineage>
        <taxon>Eukaryota</taxon>
        <taxon>Metazoa</taxon>
        <taxon>Ecdysozoa</taxon>
        <taxon>Arthropoda</taxon>
        <taxon>Chelicerata</taxon>
        <taxon>Arachnida</taxon>
        <taxon>Araneae</taxon>
        <taxon>Araneomorphae</taxon>
        <taxon>Entelegynae</taxon>
        <taxon>Araneoidea</taxon>
        <taxon>Nephilidae</taxon>
        <taxon>Trichonephila</taxon>
    </lineage>
</organism>
<evidence type="ECO:0000313" key="3">
    <source>
        <dbReference type="EMBL" id="GFR26724.1"/>
    </source>
</evidence>
<feature type="coiled-coil region" evidence="1">
    <location>
        <begin position="11"/>
        <end position="97"/>
    </location>
</feature>
<gene>
    <name evidence="3" type="ORF">TNCT_620081</name>
</gene>
<dbReference type="OrthoDB" id="6419778at2759"/>
<dbReference type="EMBL" id="BMAO01028703">
    <property type="protein sequence ID" value="GFR26724.1"/>
    <property type="molecule type" value="Genomic_DNA"/>
</dbReference>
<proteinExistence type="predicted"/>
<sequence length="235" mass="27628">MDSEEKANIVCTKHEKEKVKMQATIEKLQEAFCDKESKLQDTKSQLVRERRMSEIMERQLKNARNLSEQLGRIINDREQEIRTLKNLLNKRQDTKNLSETAVQAAMLKASRQSDRRRSTSKDDFQASMRRNGFNESRSKLSNGVKSGDLVNWAPSPNPTSLKCHIQKYGNIIMIVRRRIHPVRTPSCYTILLEQKAWWNLWNRKVFQHIRINVPRNFSKKKKGPMMILYAFLTTH</sequence>
<reference evidence="3" key="1">
    <citation type="submission" date="2020-07" db="EMBL/GenBank/DDBJ databases">
        <title>Multicomponent nature underlies the extraordinary mechanical properties of spider dragline silk.</title>
        <authorList>
            <person name="Kono N."/>
            <person name="Nakamura H."/>
            <person name="Mori M."/>
            <person name="Yoshida Y."/>
            <person name="Ohtoshi R."/>
            <person name="Malay A.D."/>
            <person name="Moran D.A.P."/>
            <person name="Tomita M."/>
            <person name="Numata K."/>
            <person name="Arakawa K."/>
        </authorList>
    </citation>
    <scope>NUCLEOTIDE SEQUENCE</scope>
</reference>
<keyword evidence="4" id="KW-1185">Reference proteome</keyword>
<protein>
    <submittedName>
        <fullName evidence="3">Uncharacterized protein</fullName>
    </submittedName>
</protein>
<evidence type="ECO:0000256" key="1">
    <source>
        <dbReference type="SAM" id="Coils"/>
    </source>
</evidence>